<evidence type="ECO:0000313" key="1">
    <source>
        <dbReference type="EMBL" id="GAH48537.1"/>
    </source>
</evidence>
<dbReference type="EMBL" id="BARU01020359">
    <property type="protein sequence ID" value="GAH48537.1"/>
    <property type="molecule type" value="Genomic_DNA"/>
</dbReference>
<sequence length="102" mass="11542">MTTWRCPIITEMGMCPETGIECPAHDPQCPHLSDEWRPEMKEETPMTKSLEGEVIRCPKCGGGRFILHRVRLSSRMLARARLDVICAGCAYSESLYKIGEDK</sequence>
<organism evidence="1">
    <name type="scientific">marine sediment metagenome</name>
    <dbReference type="NCBI Taxonomy" id="412755"/>
    <lineage>
        <taxon>unclassified sequences</taxon>
        <taxon>metagenomes</taxon>
        <taxon>ecological metagenomes</taxon>
    </lineage>
</organism>
<name>X1FU72_9ZZZZ</name>
<protein>
    <submittedName>
        <fullName evidence="1">Uncharacterized protein</fullName>
    </submittedName>
</protein>
<proteinExistence type="predicted"/>
<accession>X1FU72</accession>
<gene>
    <name evidence="1" type="ORF">S03H2_33454</name>
</gene>
<reference evidence="1" key="1">
    <citation type="journal article" date="2014" name="Front. Microbiol.">
        <title>High frequency of phylogenetically diverse reductive dehalogenase-homologous genes in deep subseafloor sedimentary metagenomes.</title>
        <authorList>
            <person name="Kawai M."/>
            <person name="Futagami T."/>
            <person name="Toyoda A."/>
            <person name="Takaki Y."/>
            <person name="Nishi S."/>
            <person name="Hori S."/>
            <person name="Arai W."/>
            <person name="Tsubouchi T."/>
            <person name="Morono Y."/>
            <person name="Uchiyama I."/>
            <person name="Ito T."/>
            <person name="Fujiyama A."/>
            <person name="Inagaki F."/>
            <person name="Takami H."/>
        </authorList>
    </citation>
    <scope>NUCLEOTIDE SEQUENCE</scope>
    <source>
        <strain evidence="1">Expedition CK06-06</strain>
    </source>
</reference>
<comment type="caution">
    <text evidence="1">The sequence shown here is derived from an EMBL/GenBank/DDBJ whole genome shotgun (WGS) entry which is preliminary data.</text>
</comment>
<dbReference type="AlphaFoldDB" id="X1FU72"/>